<dbReference type="Gene3D" id="3.30.300.30">
    <property type="match status" value="1"/>
</dbReference>
<dbReference type="InterPro" id="IPR000873">
    <property type="entry name" value="AMP-dep_synth/lig_dom"/>
</dbReference>
<dbReference type="InterPro" id="IPR045851">
    <property type="entry name" value="AMP-bd_C_sf"/>
</dbReference>
<dbReference type="InterPro" id="IPR025110">
    <property type="entry name" value="AMP-bd_C"/>
</dbReference>
<protein>
    <submittedName>
        <fullName evidence="5">Acyl-synthetases amp-acid ligases ii</fullName>
    </submittedName>
</protein>
<evidence type="ECO:0000256" key="1">
    <source>
        <dbReference type="ARBA" id="ARBA00006432"/>
    </source>
</evidence>
<dbReference type="HOGENOM" id="CLU_000022_59_2_1"/>
<comment type="similarity">
    <text evidence="1">Belongs to the ATP-dependent AMP-binding enzyme family.</text>
</comment>
<dbReference type="VEuPathDB" id="FungiDB:F503_01433"/>
<dbReference type="Proteomes" id="UP000016923">
    <property type="component" value="Unassembled WGS sequence"/>
</dbReference>
<sequence>MHRHIMPHIHTSPYPAVQVPTNESFWQYVLRHNVDDTQPDTVIMQEHERPEKVFTYESIRRLVGLGADAFRDVLGLKQGDAIMVIGKNTLDFLHLQHAGLWAGITTALVNPSATTADLVHFVTTVQPGAIFADTGDVLAKATEAVKSLGAAYTATKPVLVGIGSRDTAGLAFPDDFIKDASKPYSAPVDLSSSDNRTAESIICFSSGTSGLPKAAVLSHHNMIGYLAVPRASDPTMADGRTRDVFYAPVTHIYGMFTSLLPVFCGSYIRYLTNYSLHEYVKASVESEATVLRMVPATLVGMVKDPFVRQQDFTRINTVLCAGAVLAPEMIVELRRMMPKVNLVQGYGMTEGCATILREYSAYRKQGSVGRLMSGVQMRVVDDDLNDVSEGETGELLFTAKTVFIGYKNNDAANAEAFPFGRPLDHDNRWLRTGDVGRIDSDGFLWLTDRKKDLIKYKGNQVTPAELESVLLSHDMVTEAGVCATWNTEQLTEVPVGYVSLKPTVGVADRPKVLKDVLEFANSKVSSTKKLRGGVFFLETMPRNPTGKLLRRQLPARLEATRESKL</sequence>
<organism evidence="5 6">
    <name type="scientific">Ophiostoma piceae (strain UAMH 11346)</name>
    <name type="common">Sap stain fungus</name>
    <dbReference type="NCBI Taxonomy" id="1262450"/>
    <lineage>
        <taxon>Eukaryota</taxon>
        <taxon>Fungi</taxon>
        <taxon>Dikarya</taxon>
        <taxon>Ascomycota</taxon>
        <taxon>Pezizomycotina</taxon>
        <taxon>Sordariomycetes</taxon>
        <taxon>Sordariomycetidae</taxon>
        <taxon>Ophiostomatales</taxon>
        <taxon>Ophiostomataceae</taxon>
        <taxon>Ophiostoma</taxon>
    </lineage>
</organism>
<dbReference type="AlphaFoldDB" id="S3BT32"/>
<dbReference type="PANTHER" id="PTHR24096">
    <property type="entry name" value="LONG-CHAIN-FATTY-ACID--COA LIGASE"/>
    <property type="match status" value="1"/>
</dbReference>
<name>S3BT32_OPHP1</name>
<keyword evidence="6" id="KW-1185">Reference proteome</keyword>
<keyword evidence="2 5" id="KW-0436">Ligase</keyword>
<dbReference type="EMBL" id="KE148161">
    <property type="protein sequence ID" value="EPE04429.1"/>
    <property type="molecule type" value="Genomic_DNA"/>
</dbReference>
<proteinExistence type="inferred from homology"/>
<evidence type="ECO:0000259" key="3">
    <source>
        <dbReference type="Pfam" id="PF00501"/>
    </source>
</evidence>
<evidence type="ECO:0000313" key="5">
    <source>
        <dbReference type="EMBL" id="EPE04429.1"/>
    </source>
</evidence>
<dbReference type="InterPro" id="IPR042099">
    <property type="entry name" value="ANL_N_sf"/>
</dbReference>
<dbReference type="Pfam" id="PF13193">
    <property type="entry name" value="AMP-binding_C"/>
    <property type="match status" value="1"/>
</dbReference>
<dbReference type="GO" id="GO:0016405">
    <property type="term" value="F:CoA-ligase activity"/>
    <property type="evidence" value="ECO:0007669"/>
    <property type="project" value="TreeGrafter"/>
</dbReference>
<evidence type="ECO:0000259" key="4">
    <source>
        <dbReference type="Pfam" id="PF13193"/>
    </source>
</evidence>
<dbReference type="Gene3D" id="3.40.50.12780">
    <property type="entry name" value="N-terminal domain of ligase-like"/>
    <property type="match status" value="1"/>
</dbReference>
<accession>S3BT32</accession>
<dbReference type="OrthoDB" id="1898221at2759"/>
<dbReference type="SUPFAM" id="SSF56801">
    <property type="entry name" value="Acetyl-CoA synthetase-like"/>
    <property type="match status" value="1"/>
</dbReference>
<dbReference type="STRING" id="1262450.S3BT32"/>
<evidence type="ECO:0000256" key="2">
    <source>
        <dbReference type="ARBA" id="ARBA00022598"/>
    </source>
</evidence>
<dbReference type="OMA" id="CATWNTE"/>
<gene>
    <name evidence="5" type="ORF">F503_01433</name>
</gene>
<evidence type="ECO:0000313" key="6">
    <source>
        <dbReference type="Proteomes" id="UP000016923"/>
    </source>
</evidence>
<reference evidence="5 6" key="1">
    <citation type="journal article" date="2013" name="BMC Genomics">
        <title>The genome and transcriptome of the pine saprophyte Ophiostoma piceae, and a comparison with the bark beetle-associated pine pathogen Grosmannia clavigera.</title>
        <authorList>
            <person name="Haridas S."/>
            <person name="Wang Y."/>
            <person name="Lim L."/>
            <person name="Massoumi Alamouti S."/>
            <person name="Jackman S."/>
            <person name="Docking R."/>
            <person name="Robertson G."/>
            <person name="Birol I."/>
            <person name="Bohlmann J."/>
            <person name="Breuil C."/>
        </authorList>
    </citation>
    <scope>NUCLEOTIDE SEQUENCE [LARGE SCALE GENOMIC DNA]</scope>
    <source>
        <strain evidence="5 6">UAMH 11346</strain>
    </source>
</reference>
<feature type="domain" description="AMP-dependent synthetase/ligase" evidence="3">
    <location>
        <begin position="37"/>
        <end position="406"/>
    </location>
</feature>
<dbReference type="PROSITE" id="PS00455">
    <property type="entry name" value="AMP_BINDING"/>
    <property type="match status" value="1"/>
</dbReference>
<dbReference type="GO" id="GO:0019748">
    <property type="term" value="P:secondary metabolic process"/>
    <property type="evidence" value="ECO:0007669"/>
    <property type="project" value="TreeGrafter"/>
</dbReference>
<dbReference type="eggNOG" id="KOG1176">
    <property type="taxonomic scope" value="Eukaryota"/>
</dbReference>
<dbReference type="PANTHER" id="PTHR24096:SF149">
    <property type="entry name" value="AMP-BINDING DOMAIN-CONTAINING PROTEIN-RELATED"/>
    <property type="match status" value="1"/>
</dbReference>
<feature type="domain" description="AMP-binding enzyme C-terminal" evidence="4">
    <location>
        <begin position="465"/>
        <end position="547"/>
    </location>
</feature>
<dbReference type="Pfam" id="PF00501">
    <property type="entry name" value="AMP-binding"/>
    <property type="match status" value="1"/>
</dbReference>
<dbReference type="InterPro" id="IPR020845">
    <property type="entry name" value="AMP-binding_CS"/>
</dbReference>